<dbReference type="GO" id="GO:0005615">
    <property type="term" value="C:extracellular space"/>
    <property type="evidence" value="ECO:0007669"/>
    <property type="project" value="TreeGrafter"/>
</dbReference>
<evidence type="ECO:0000259" key="6">
    <source>
        <dbReference type="Pfam" id="PF00151"/>
    </source>
</evidence>
<dbReference type="Proteomes" id="UP000683360">
    <property type="component" value="Unassembled WGS sequence"/>
</dbReference>
<dbReference type="PANTHER" id="PTHR11610">
    <property type="entry name" value="LIPASE"/>
    <property type="match status" value="1"/>
</dbReference>
<dbReference type="EMBL" id="CAJPWZ010002282">
    <property type="protein sequence ID" value="CAG2234976.1"/>
    <property type="molecule type" value="Genomic_DNA"/>
</dbReference>
<reference evidence="7" key="1">
    <citation type="submission" date="2021-03" db="EMBL/GenBank/DDBJ databases">
        <authorList>
            <person name="Bekaert M."/>
        </authorList>
    </citation>
    <scope>NUCLEOTIDE SEQUENCE</scope>
</reference>
<dbReference type="InterPro" id="IPR013818">
    <property type="entry name" value="Lipase"/>
</dbReference>
<dbReference type="InterPro" id="IPR033906">
    <property type="entry name" value="Lipase_N"/>
</dbReference>
<dbReference type="GO" id="GO:0016042">
    <property type="term" value="P:lipid catabolic process"/>
    <property type="evidence" value="ECO:0007669"/>
    <property type="project" value="TreeGrafter"/>
</dbReference>
<organism evidence="7 8">
    <name type="scientific">Mytilus edulis</name>
    <name type="common">Blue mussel</name>
    <dbReference type="NCBI Taxonomy" id="6550"/>
    <lineage>
        <taxon>Eukaryota</taxon>
        <taxon>Metazoa</taxon>
        <taxon>Spiralia</taxon>
        <taxon>Lophotrochozoa</taxon>
        <taxon>Mollusca</taxon>
        <taxon>Bivalvia</taxon>
        <taxon>Autobranchia</taxon>
        <taxon>Pteriomorphia</taxon>
        <taxon>Mytilida</taxon>
        <taxon>Mytiloidea</taxon>
        <taxon>Mytilidae</taxon>
        <taxon>Mytilinae</taxon>
        <taxon>Mytilus</taxon>
    </lineage>
</organism>
<dbReference type="PRINTS" id="PR00823">
    <property type="entry name" value="PANCLIPASE"/>
</dbReference>
<dbReference type="GO" id="GO:0004806">
    <property type="term" value="F:triacylglycerol lipase activity"/>
    <property type="evidence" value="ECO:0007669"/>
    <property type="project" value="InterPro"/>
</dbReference>
<keyword evidence="4" id="KW-1015">Disulfide bond</keyword>
<feature type="domain" description="Lipase" evidence="6">
    <location>
        <begin position="32"/>
        <end position="357"/>
    </location>
</feature>
<name>A0A8S3TTR8_MYTED</name>
<gene>
    <name evidence="7" type="ORF">MEDL_47575</name>
</gene>
<dbReference type="PANTHER" id="PTHR11610:SF173">
    <property type="entry name" value="LIPASE DOMAIN-CONTAINING PROTEIN-RELATED"/>
    <property type="match status" value="1"/>
</dbReference>
<evidence type="ECO:0000256" key="2">
    <source>
        <dbReference type="ARBA" id="ARBA00010701"/>
    </source>
</evidence>
<proteinExistence type="inferred from homology"/>
<evidence type="ECO:0000256" key="4">
    <source>
        <dbReference type="ARBA" id="ARBA00023157"/>
    </source>
</evidence>
<dbReference type="Gene3D" id="3.40.50.1820">
    <property type="entry name" value="alpha/beta hydrolase"/>
    <property type="match status" value="1"/>
</dbReference>
<dbReference type="OrthoDB" id="199913at2759"/>
<dbReference type="SUPFAM" id="SSF53474">
    <property type="entry name" value="alpha/beta-Hydrolases"/>
    <property type="match status" value="1"/>
</dbReference>
<sequence>MKRFHIDYYSPKLKSKLTICHKILAFFLGKSKVCYKDLDCFTKDEPFTNSFGSLPESPDELQIKLLVFTRNNKLDGRAVVYNDPQSVQQSGYDSTKPLKVLIHGYMSQGDADWVIHMKDALLQKGDFNVMTVDWRIGARKIYNQATANTRLVGAVIARMLNVLKDDFGCDTNTIHIIGHSLGAQTAGYIGQRVPGLGRISGMDPAGPLFENYSEDVKLDPSDAKFVDVIHSDAVPLTQTGFGTSKPCGHIDFFPNSGHHQPGCPPPYKATAEELLTLHFSVAFNELACSHQRAYYYFTESILDTCKFTAVPCTSDTAYAAGQCSSCGDGPCPVMGYDSDKTQQRGTFYLKTNSQTPFCGTYFRSFNINEIQHSRQCVALW</sequence>
<dbReference type="CDD" id="cd00707">
    <property type="entry name" value="Pancreat_lipase_like"/>
    <property type="match status" value="1"/>
</dbReference>
<dbReference type="FunFam" id="3.40.50.1820:FF:000033">
    <property type="entry name" value="Pancreatic triacylglycerol lipase"/>
    <property type="match status" value="1"/>
</dbReference>
<evidence type="ECO:0000256" key="3">
    <source>
        <dbReference type="ARBA" id="ARBA00022525"/>
    </source>
</evidence>
<dbReference type="InterPro" id="IPR002331">
    <property type="entry name" value="Lipase_panc"/>
</dbReference>
<accession>A0A8S3TTR8</accession>
<comment type="caution">
    <text evidence="7">The sequence shown here is derived from an EMBL/GenBank/DDBJ whole genome shotgun (WGS) entry which is preliminary data.</text>
</comment>
<evidence type="ECO:0000313" key="7">
    <source>
        <dbReference type="EMBL" id="CAG2234976.1"/>
    </source>
</evidence>
<dbReference type="Pfam" id="PF00151">
    <property type="entry name" value="Lipase"/>
    <property type="match status" value="1"/>
</dbReference>
<evidence type="ECO:0000313" key="8">
    <source>
        <dbReference type="Proteomes" id="UP000683360"/>
    </source>
</evidence>
<dbReference type="PRINTS" id="PR00821">
    <property type="entry name" value="TAGLIPASE"/>
</dbReference>
<keyword evidence="8" id="KW-1185">Reference proteome</keyword>
<dbReference type="AlphaFoldDB" id="A0A8S3TTR8"/>
<dbReference type="InterPro" id="IPR000734">
    <property type="entry name" value="TAG_lipase"/>
</dbReference>
<evidence type="ECO:0000256" key="1">
    <source>
        <dbReference type="ARBA" id="ARBA00004613"/>
    </source>
</evidence>
<protein>
    <recommendedName>
        <fullName evidence="6">Lipase domain-containing protein</fullName>
    </recommendedName>
</protein>
<comment type="subcellular location">
    <subcellularLocation>
        <location evidence="1">Secreted</location>
    </subcellularLocation>
</comment>
<comment type="similarity">
    <text evidence="2 5">Belongs to the AB hydrolase superfamily. Lipase family.</text>
</comment>
<evidence type="ECO:0000256" key="5">
    <source>
        <dbReference type="RuleBase" id="RU004262"/>
    </source>
</evidence>
<keyword evidence="3" id="KW-0964">Secreted</keyword>
<dbReference type="InterPro" id="IPR029058">
    <property type="entry name" value="AB_hydrolase_fold"/>
</dbReference>